<keyword evidence="3" id="KW-1185">Reference proteome</keyword>
<accession>A0ABD0JZT7</accession>
<sequence length="86" mass="9341">MLASVLLLLATLASAEACQCKANMYDNLDEYCKFDVGMPNISIIGYDKLSVVHTLQLSVQVQLSLERQHPNAKSWGLSGTGDGIKL</sequence>
<evidence type="ECO:0000256" key="1">
    <source>
        <dbReference type="SAM" id="SignalP"/>
    </source>
</evidence>
<proteinExistence type="predicted"/>
<feature type="non-terminal residue" evidence="2">
    <location>
        <position position="86"/>
    </location>
</feature>
<name>A0ABD0JZT7_9CAEN</name>
<dbReference type="Proteomes" id="UP001519460">
    <property type="component" value="Unassembled WGS sequence"/>
</dbReference>
<feature type="signal peptide" evidence="1">
    <location>
        <begin position="1"/>
        <end position="17"/>
    </location>
</feature>
<comment type="caution">
    <text evidence="2">The sequence shown here is derived from an EMBL/GenBank/DDBJ whole genome shotgun (WGS) entry which is preliminary data.</text>
</comment>
<dbReference type="AlphaFoldDB" id="A0ABD0JZT7"/>
<evidence type="ECO:0000313" key="2">
    <source>
        <dbReference type="EMBL" id="KAK7480327.1"/>
    </source>
</evidence>
<reference evidence="2 3" key="1">
    <citation type="journal article" date="2023" name="Sci. Data">
        <title>Genome assembly of the Korean intertidal mud-creeper Batillaria attramentaria.</title>
        <authorList>
            <person name="Patra A.K."/>
            <person name="Ho P.T."/>
            <person name="Jun S."/>
            <person name="Lee S.J."/>
            <person name="Kim Y."/>
            <person name="Won Y.J."/>
        </authorList>
    </citation>
    <scope>NUCLEOTIDE SEQUENCE [LARGE SCALE GENOMIC DNA]</scope>
    <source>
        <strain evidence="2">Wonlab-2016</strain>
    </source>
</reference>
<feature type="chain" id="PRO_5044828260" evidence="1">
    <location>
        <begin position="18"/>
        <end position="86"/>
    </location>
</feature>
<organism evidence="2 3">
    <name type="scientific">Batillaria attramentaria</name>
    <dbReference type="NCBI Taxonomy" id="370345"/>
    <lineage>
        <taxon>Eukaryota</taxon>
        <taxon>Metazoa</taxon>
        <taxon>Spiralia</taxon>
        <taxon>Lophotrochozoa</taxon>
        <taxon>Mollusca</taxon>
        <taxon>Gastropoda</taxon>
        <taxon>Caenogastropoda</taxon>
        <taxon>Sorbeoconcha</taxon>
        <taxon>Cerithioidea</taxon>
        <taxon>Batillariidae</taxon>
        <taxon>Batillaria</taxon>
    </lineage>
</organism>
<evidence type="ECO:0000313" key="3">
    <source>
        <dbReference type="Proteomes" id="UP001519460"/>
    </source>
</evidence>
<gene>
    <name evidence="2" type="ORF">BaRGS_00028374</name>
</gene>
<keyword evidence="1" id="KW-0732">Signal</keyword>
<dbReference type="EMBL" id="JACVVK020000283">
    <property type="protein sequence ID" value="KAK7480327.1"/>
    <property type="molecule type" value="Genomic_DNA"/>
</dbReference>
<protein>
    <submittedName>
        <fullName evidence="2">Uncharacterized protein</fullName>
    </submittedName>
</protein>